<evidence type="ECO:0000313" key="4">
    <source>
        <dbReference type="EMBL" id="ATB32715.1"/>
    </source>
</evidence>
<evidence type="ECO:0000313" key="5">
    <source>
        <dbReference type="Proteomes" id="UP000217289"/>
    </source>
</evidence>
<dbReference type="SMART" id="SM00994">
    <property type="entry name" value="zf-C4_ClpX"/>
    <property type="match status" value="1"/>
</dbReference>
<keyword evidence="1" id="KW-0143">Chaperone</keyword>
<feature type="region of interest" description="Disordered" evidence="2">
    <location>
        <begin position="69"/>
        <end position="100"/>
    </location>
</feature>
<keyword evidence="5" id="KW-1185">Reference proteome</keyword>
<accession>A0A250ILS9</accession>
<dbReference type="InterPro" id="IPR027417">
    <property type="entry name" value="P-loop_NTPase"/>
</dbReference>
<keyword evidence="1" id="KW-0862">Zinc</keyword>
<dbReference type="GO" id="GO:0008270">
    <property type="term" value="F:zinc ion binding"/>
    <property type="evidence" value="ECO:0007669"/>
    <property type="project" value="UniProtKB-UniRule"/>
</dbReference>
<evidence type="ECO:0000256" key="1">
    <source>
        <dbReference type="PROSITE-ProRule" id="PRU01250"/>
    </source>
</evidence>
<feature type="domain" description="ClpX-type ZB" evidence="3">
    <location>
        <begin position="158"/>
        <end position="214"/>
    </location>
</feature>
<gene>
    <name evidence="4" type="ORF">MEBOL_006204</name>
</gene>
<feature type="compositionally biased region" description="Acidic residues" evidence="2">
    <location>
        <begin position="83"/>
        <end position="100"/>
    </location>
</feature>
<dbReference type="OrthoDB" id="5381486at2"/>
<dbReference type="AlphaFoldDB" id="A0A250ILS9"/>
<dbReference type="PROSITE" id="PS51902">
    <property type="entry name" value="CLPX_ZB"/>
    <property type="match status" value="1"/>
</dbReference>
<reference evidence="4 5" key="1">
    <citation type="submission" date="2017-06" db="EMBL/GenBank/DDBJ databases">
        <authorList>
            <person name="Kim H.J."/>
            <person name="Triplett B.A."/>
        </authorList>
    </citation>
    <scope>NUCLEOTIDE SEQUENCE [LARGE SCALE GENOMIC DNA]</scope>
    <source>
        <strain evidence="4 5">DSM 14713</strain>
    </source>
</reference>
<name>A0A250ILS9_9BACT</name>
<protein>
    <submittedName>
        <fullName evidence="4">Tetratricopeptide repeat/ClpX C4-type zinc finger protein</fullName>
    </submittedName>
</protein>
<dbReference type="GO" id="GO:0051082">
    <property type="term" value="F:unfolded protein binding"/>
    <property type="evidence" value="ECO:0007669"/>
    <property type="project" value="UniProtKB-UniRule"/>
</dbReference>
<dbReference type="GO" id="GO:0006457">
    <property type="term" value="P:protein folding"/>
    <property type="evidence" value="ECO:0007669"/>
    <property type="project" value="UniProtKB-UniRule"/>
</dbReference>
<dbReference type="KEGG" id="mbd:MEBOL_006204"/>
<dbReference type="GO" id="GO:0046983">
    <property type="term" value="F:protein dimerization activity"/>
    <property type="evidence" value="ECO:0007669"/>
    <property type="project" value="UniProtKB-UniRule"/>
</dbReference>
<feature type="binding site" evidence="1">
    <location>
        <position position="198"/>
    </location>
    <ligand>
        <name>Zn(2+)</name>
        <dbReference type="ChEBI" id="CHEBI:29105"/>
    </ligand>
</feature>
<feature type="binding site" evidence="1">
    <location>
        <position position="195"/>
    </location>
    <ligand>
        <name>Zn(2+)</name>
        <dbReference type="ChEBI" id="CHEBI:29105"/>
    </ligand>
</feature>
<dbReference type="Gene3D" id="6.20.220.10">
    <property type="entry name" value="ClpX chaperone, C4-type zinc finger domain"/>
    <property type="match status" value="1"/>
</dbReference>
<keyword evidence="1" id="KW-0479">Metal-binding</keyword>
<dbReference type="InterPro" id="IPR038366">
    <property type="entry name" value="Znf_CppX_C4_sf"/>
</dbReference>
<comment type="similarity">
    <text evidence="1">Belongs to the ClpX chaperone family.</text>
</comment>
<organism evidence="4 5">
    <name type="scientific">Melittangium boletus DSM 14713</name>
    <dbReference type="NCBI Taxonomy" id="1294270"/>
    <lineage>
        <taxon>Bacteria</taxon>
        <taxon>Pseudomonadati</taxon>
        <taxon>Myxococcota</taxon>
        <taxon>Myxococcia</taxon>
        <taxon>Myxococcales</taxon>
        <taxon>Cystobacterineae</taxon>
        <taxon>Archangiaceae</taxon>
        <taxon>Melittangium</taxon>
    </lineage>
</organism>
<dbReference type="Pfam" id="PF06689">
    <property type="entry name" value="zf-C4_ClpX"/>
    <property type="match status" value="1"/>
</dbReference>
<dbReference type="Gene3D" id="3.40.50.300">
    <property type="entry name" value="P-loop containing nucleotide triphosphate hydrolases"/>
    <property type="match status" value="1"/>
</dbReference>
<proteinExistence type="inferred from homology"/>
<dbReference type="SUPFAM" id="SSF52540">
    <property type="entry name" value="P-loop containing nucleoside triphosphate hydrolases"/>
    <property type="match status" value="1"/>
</dbReference>
<sequence>MADNVRDVIRAAQQAEIGGDKRRAIELFQRAAELCRRAGNTARAGQLLRYALRLEPSRADLREALDRLEESEARAAPSPAVPPEEDDELGPEGTWEVEEDGSSLLDALREAELAVDRRSNPVELAVKAMRSAVLGAPGAKSEEPPSRAPPEGEGRFIERGPTRADPSLDAWCSFCCRPRTEVGPLVAGPAGAFICAACIGESGGLLGGVAPRPPSSTRPRGSARRSDAAELLGQLAAREELARGLASGVHRVLLLGPEGSGKSTWLRELARQGRGELVTFDSLERASVESVLLLEDVDRLPPAEQSSLGAFLERHPRRTVLMSSRGGLVARGPELFSDTGRLIVPTTAALVEATRGALPLALLERVQLLVPLEMPGVELLREIARRELEAREDCHLSDEALTALAQEAARSPRLGHELRALLARLPPGSWRVGKGTP</sequence>
<feature type="compositionally biased region" description="Basic and acidic residues" evidence="2">
    <location>
        <begin position="140"/>
        <end position="162"/>
    </location>
</feature>
<feature type="binding site" evidence="1">
    <location>
        <position position="175"/>
    </location>
    <ligand>
        <name>Zn(2+)</name>
        <dbReference type="ChEBI" id="CHEBI:29105"/>
    </ligand>
</feature>
<feature type="binding site" evidence="1">
    <location>
        <position position="172"/>
    </location>
    <ligand>
        <name>Zn(2+)</name>
        <dbReference type="ChEBI" id="CHEBI:29105"/>
    </ligand>
</feature>
<dbReference type="Proteomes" id="UP000217289">
    <property type="component" value="Chromosome"/>
</dbReference>
<dbReference type="RefSeq" id="WP_095980866.1">
    <property type="nucleotide sequence ID" value="NZ_CP022163.1"/>
</dbReference>
<feature type="region of interest" description="Disordered" evidence="2">
    <location>
        <begin position="135"/>
        <end position="162"/>
    </location>
</feature>
<dbReference type="EMBL" id="CP022163">
    <property type="protein sequence ID" value="ATB32715.1"/>
    <property type="molecule type" value="Genomic_DNA"/>
</dbReference>
<dbReference type="InterPro" id="IPR010603">
    <property type="entry name" value="Znf_CppX_C4"/>
</dbReference>
<dbReference type="InterPro" id="IPR059188">
    <property type="entry name" value="Znf_CLPX-like"/>
</dbReference>
<evidence type="ECO:0000256" key="2">
    <source>
        <dbReference type="SAM" id="MobiDB-lite"/>
    </source>
</evidence>
<evidence type="ECO:0000259" key="3">
    <source>
        <dbReference type="PROSITE" id="PS51902"/>
    </source>
</evidence>